<evidence type="ECO:0000313" key="2">
    <source>
        <dbReference type="Proteomes" id="UP000222542"/>
    </source>
</evidence>
<sequence length="103" mass="11654">MGPQRSRWRCPKRDGPGQIEELAVEIGFRFVNRMSHLATPDLSPGTTAIQRDLKCQGSKTSATWNSTLRLFVALLTTKAQCQQSISLGMQRIFETTFEPSHRF</sequence>
<comment type="caution">
    <text evidence="1">The sequence shown here is derived from an EMBL/GenBank/DDBJ whole genome shotgun (WGS) entry which is preliminary data.</text>
</comment>
<dbReference type="Proteomes" id="UP000222542">
    <property type="component" value="Unassembled WGS sequence"/>
</dbReference>
<keyword evidence="2" id="KW-1185">Reference proteome</keyword>
<evidence type="ECO:0000313" key="1">
    <source>
        <dbReference type="EMBL" id="PHT76087.1"/>
    </source>
</evidence>
<protein>
    <submittedName>
        <fullName evidence="1">Uncharacterized protein</fullName>
    </submittedName>
</protein>
<dbReference type="EMBL" id="AYRZ02000007">
    <property type="protein sequence ID" value="PHT76087.1"/>
    <property type="molecule type" value="Genomic_DNA"/>
</dbReference>
<proteinExistence type="predicted"/>
<organism evidence="1 2">
    <name type="scientific">Capsicum annuum</name>
    <name type="common">Capsicum pepper</name>
    <dbReference type="NCBI Taxonomy" id="4072"/>
    <lineage>
        <taxon>Eukaryota</taxon>
        <taxon>Viridiplantae</taxon>
        <taxon>Streptophyta</taxon>
        <taxon>Embryophyta</taxon>
        <taxon>Tracheophyta</taxon>
        <taxon>Spermatophyta</taxon>
        <taxon>Magnoliopsida</taxon>
        <taxon>eudicotyledons</taxon>
        <taxon>Gunneridae</taxon>
        <taxon>Pentapetalae</taxon>
        <taxon>asterids</taxon>
        <taxon>lamiids</taxon>
        <taxon>Solanales</taxon>
        <taxon>Solanaceae</taxon>
        <taxon>Solanoideae</taxon>
        <taxon>Capsiceae</taxon>
        <taxon>Capsicum</taxon>
    </lineage>
</organism>
<gene>
    <name evidence="1" type="ORF">T459_19609</name>
</gene>
<accession>A0A2G2Z247</accession>
<dbReference type="Gramene" id="PHT76087">
    <property type="protein sequence ID" value="PHT76087"/>
    <property type="gene ID" value="T459_19609"/>
</dbReference>
<dbReference type="AlphaFoldDB" id="A0A2G2Z247"/>
<reference evidence="1 2" key="1">
    <citation type="journal article" date="2014" name="Nat. Genet.">
        <title>Genome sequence of the hot pepper provides insights into the evolution of pungency in Capsicum species.</title>
        <authorList>
            <person name="Kim S."/>
            <person name="Park M."/>
            <person name="Yeom S.I."/>
            <person name="Kim Y.M."/>
            <person name="Lee J.M."/>
            <person name="Lee H.A."/>
            <person name="Seo E."/>
            <person name="Choi J."/>
            <person name="Cheong K."/>
            <person name="Kim K.T."/>
            <person name="Jung K."/>
            <person name="Lee G.W."/>
            <person name="Oh S.K."/>
            <person name="Bae C."/>
            <person name="Kim S.B."/>
            <person name="Lee H.Y."/>
            <person name="Kim S.Y."/>
            <person name="Kim M.S."/>
            <person name="Kang B.C."/>
            <person name="Jo Y.D."/>
            <person name="Yang H.B."/>
            <person name="Jeong H.J."/>
            <person name="Kang W.H."/>
            <person name="Kwon J.K."/>
            <person name="Shin C."/>
            <person name="Lim J.Y."/>
            <person name="Park J.H."/>
            <person name="Huh J.H."/>
            <person name="Kim J.S."/>
            <person name="Kim B.D."/>
            <person name="Cohen O."/>
            <person name="Paran I."/>
            <person name="Suh M.C."/>
            <person name="Lee S.B."/>
            <person name="Kim Y.K."/>
            <person name="Shin Y."/>
            <person name="Noh S.J."/>
            <person name="Park J."/>
            <person name="Seo Y.S."/>
            <person name="Kwon S.Y."/>
            <person name="Kim H.A."/>
            <person name="Park J.M."/>
            <person name="Kim H.J."/>
            <person name="Choi S.B."/>
            <person name="Bosland P.W."/>
            <person name="Reeves G."/>
            <person name="Jo S.H."/>
            <person name="Lee B.W."/>
            <person name="Cho H.T."/>
            <person name="Choi H.S."/>
            <person name="Lee M.S."/>
            <person name="Yu Y."/>
            <person name="Do Choi Y."/>
            <person name="Park B.S."/>
            <person name="van Deynze A."/>
            <person name="Ashrafi H."/>
            <person name="Hill T."/>
            <person name="Kim W.T."/>
            <person name="Pai H.S."/>
            <person name="Ahn H.K."/>
            <person name="Yeam I."/>
            <person name="Giovannoni J.J."/>
            <person name="Rose J.K."/>
            <person name="Sorensen I."/>
            <person name="Lee S.J."/>
            <person name="Kim R.W."/>
            <person name="Choi I.Y."/>
            <person name="Choi B.S."/>
            <person name="Lim J.S."/>
            <person name="Lee Y.H."/>
            <person name="Choi D."/>
        </authorList>
    </citation>
    <scope>NUCLEOTIDE SEQUENCE [LARGE SCALE GENOMIC DNA]</scope>
    <source>
        <strain evidence="2">cv. CM334</strain>
    </source>
</reference>
<reference evidence="1 2" key="2">
    <citation type="journal article" date="2017" name="Genome Biol.">
        <title>New reference genome sequences of hot pepper reveal the massive evolution of plant disease-resistance genes by retroduplication.</title>
        <authorList>
            <person name="Kim S."/>
            <person name="Park J."/>
            <person name="Yeom S.I."/>
            <person name="Kim Y.M."/>
            <person name="Seo E."/>
            <person name="Kim K.T."/>
            <person name="Kim M.S."/>
            <person name="Lee J.M."/>
            <person name="Cheong K."/>
            <person name="Shin H.S."/>
            <person name="Kim S.B."/>
            <person name="Han K."/>
            <person name="Lee J."/>
            <person name="Park M."/>
            <person name="Lee H.A."/>
            <person name="Lee H.Y."/>
            <person name="Lee Y."/>
            <person name="Oh S."/>
            <person name="Lee J.H."/>
            <person name="Choi E."/>
            <person name="Choi E."/>
            <person name="Lee S.E."/>
            <person name="Jeon J."/>
            <person name="Kim H."/>
            <person name="Choi G."/>
            <person name="Song H."/>
            <person name="Lee J."/>
            <person name="Lee S.C."/>
            <person name="Kwon J.K."/>
            <person name="Lee H.Y."/>
            <person name="Koo N."/>
            <person name="Hong Y."/>
            <person name="Kim R.W."/>
            <person name="Kang W.H."/>
            <person name="Huh J.H."/>
            <person name="Kang B.C."/>
            <person name="Yang T.J."/>
            <person name="Lee Y.H."/>
            <person name="Bennetzen J.L."/>
            <person name="Choi D."/>
        </authorList>
    </citation>
    <scope>NUCLEOTIDE SEQUENCE [LARGE SCALE GENOMIC DNA]</scope>
    <source>
        <strain evidence="2">cv. CM334</strain>
    </source>
</reference>
<name>A0A2G2Z247_CAPAN</name>